<evidence type="ECO:0000256" key="1">
    <source>
        <dbReference type="SAM" id="Coils"/>
    </source>
</evidence>
<reference evidence="3" key="2">
    <citation type="journal article" date="2013" name="Stand. Genomic Sci.">
        <title>Complete genome sequence of Desulfocapsa sulfexigens, a marine deltaproteobacterium specialized in disproportionating inorganic sulfur compounds.</title>
        <authorList>
            <person name="Finster K.W."/>
            <person name="Kjeldsen K.U."/>
            <person name="Kube M."/>
            <person name="Reinhardt R."/>
            <person name="Mussmann M."/>
            <person name="Amann R."/>
            <person name="Schreiber L."/>
        </authorList>
    </citation>
    <scope>NUCLEOTIDE SEQUENCE [LARGE SCALE GENOMIC DNA]</scope>
    <source>
        <strain evidence="3">DSM 10523 / SB164P1</strain>
    </source>
</reference>
<dbReference type="AlphaFoldDB" id="M1WME9"/>
<dbReference type="EMBL" id="FO203427">
    <property type="protein sequence ID" value="CCH49485.1"/>
    <property type="molecule type" value="Genomic_DNA"/>
</dbReference>
<dbReference type="HOGENOM" id="CLU_395732_0_0_7"/>
<organism evidence="2 3">
    <name type="scientific">Pseudodesulfovibrio piezophilus (strain DSM 21447 / JCM 15486 / C1TLV30)</name>
    <name type="common">Desulfovibrio piezophilus</name>
    <dbReference type="NCBI Taxonomy" id="1322246"/>
    <lineage>
        <taxon>Bacteria</taxon>
        <taxon>Pseudomonadati</taxon>
        <taxon>Thermodesulfobacteriota</taxon>
        <taxon>Desulfovibrionia</taxon>
        <taxon>Desulfovibrionales</taxon>
        <taxon>Desulfovibrionaceae</taxon>
    </lineage>
</organism>
<dbReference type="BioCyc" id="DPIE1322246:BN4_RS11310-MONOMER"/>
<sequence length="696" mass="80109">MAKKKNKKNKKDIEFVKTLKLLANDSDQLIAYLKGSQAILKSRLWEMVHAELDESSSEEIRQFLEDGDMLRKLHDEALEGANRYQSLLKELSWEMVLASFAAYLEAWYFNAKNDQQYESKRNNLIPVLQRVAVKKNQFPRKNWGSRQSIDSALDSIRDSLLNGEPIKAYSLFAAWDAVLEVEAIIKDFCYKGWEVSHASGLDIKPESLDAWKAWALTNHKFQIIDRFYREFPYIIYPEIVEDIQERMDNEVTVTQRIEALGGYIFIQEMLGVDEVEFEGVTVDLRETIDLIGRFDSCYKSNYLPFMERMKNEGLDYANSIVQTMQDQISQNMDACIRQGLNPIAYHKEIMGNVHHPCISVRTSDEMLEMMMQYDQIPPDAARRKACLTALELFAGPPHMGGVDNGQFMRTPKNNYIIIPRFFHGDVKTALLNRIVRKKGSEKGKGKAGNKPYSANMEHSLAQRFESQGYKAIASWDYKNGESQKGEVDVIAYKDGYLFIVEAKLTYFRTDVEAIYRHEQELEGAVGQLNRALEAIKANFNELRQSLMINEDLSDLQIVPLIVSNSPEFDFKKYSGIPKLSQFELQCLLDPGAFIFAKTQMSIYNEYCKLTLCGNQEEQRTAVEKLMQGDQFVLENKKKQEQYLAEAELIASQPERLIGAINSKYFWQELEENTDVVSGPIEQTFTMKNGDEIRYVV</sequence>
<dbReference type="eggNOG" id="COG0792">
    <property type="taxonomic scope" value="Bacteria"/>
</dbReference>
<keyword evidence="1" id="KW-0175">Coiled coil</keyword>
<dbReference type="OrthoDB" id="9794876at2"/>
<gene>
    <name evidence="2" type="ordered locus">BN4_12250</name>
</gene>
<accession>M1WME9</accession>
<evidence type="ECO:0000313" key="2">
    <source>
        <dbReference type="EMBL" id="CCH49485.1"/>
    </source>
</evidence>
<dbReference type="STRING" id="1322246.BN4_12250"/>
<keyword evidence="3" id="KW-1185">Reference proteome</keyword>
<dbReference type="SUPFAM" id="SSF52980">
    <property type="entry name" value="Restriction endonuclease-like"/>
    <property type="match status" value="1"/>
</dbReference>
<evidence type="ECO:0000313" key="3">
    <source>
        <dbReference type="Proteomes" id="UP000011724"/>
    </source>
</evidence>
<protein>
    <recommendedName>
        <fullName evidence="4">NERD domain-containing protein</fullName>
    </recommendedName>
</protein>
<dbReference type="PATRIC" id="fig|879567.3.peg.2395"/>
<name>M1WME9_PSEP2</name>
<dbReference type="Proteomes" id="UP000011724">
    <property type="component" value="Chromosome"/>
</dbReference>
<feature type="coiled-coil region" evidence="1">
    <location>
        <begin position="518"/>
        <end position="545"/>
    </location>
</feature>
<evidence type="ECO:0008006" key="4">
    <source>
        <dbReference type="Google" id="ProtNLM"/>
    </source>
</evidence>
<dbReference type="KEGG" id="dpi:BN4_12250"/>
<proteinExistence type="predicted"/>
<dbReference type="RefSeq" id="WP_015415528.1">
    <property type="nucleotide sequence ID" value="NC_020409.1"/>
</dbReference>
<dbReference type="InterPro" id="IPR011335">
    <property type="entry name" value="Restrct_endonuc-II-like"/>
</dbReference>
<reference evidence="2 3" key="1">
    <citation type="journal article" date="2013" name="PLoS ONE">
        <title>The first genomic and proteomic characterization of a deep-sea sulfate reducer: insights into the piezophilic lifestyle of Desulfovibrio piezophilus.</title>
        <authorList>
            <person name="Pradel N."/>
            <person name="Ji B."/>
            <person name="Gimenez G."/>
            <person name="Talla E."/>
            <person name="Lenoble P."/>
            <person name="Garel M."/>
            <person name="Tamburini C."/>
            <person name="Fourquet P."/>
            <person name="Lebrun R."/>
            <person name="Bertin P."/>
            <person name="Denis Y."/>
            <person name="Pophillat M."/>
            <person name="Barbe V."/>
            <person name="Ollivier B."/>
            <person name="Dolla A."/>
        </authorList>
    </citation>
    <scope>NUCLEOTIDE SEQUENCE [LARGE SCALE GENOMIC DNA]</scope>
    <source>
        <strain evidence="3">DSM 10523 / SB164P1</strain>
    </source>
</reference>